<evidence type="ECO:0008006" key="4">
    <source>
        <dbReference type="Google" id="ProtNLM"/>
    </source>
</evidence>
<evidence type="ECO:0000313" key="2">
    <source>
        <dbReference type="EMBL" id="MCW3485240.1"/>
    </source>
</evidence>
<feature type="signal peptide" evidence="1">
    <location>
        <begin position="1"/>
        <end position="25"/>
    </location>
</feature>
<dbReference type="Proteomes" id="UP001207742">
    <property type="component" value="Unassembled WGS sequence"/>
</dbReference>
<reference evidence="2 3" key="1">
    <citation type="submission" date="2022-10" db="EMBL/GenBank/DDBJ databases">
        <title>Chitinophaga nivalis PC15 sp. nov., isolated from Pyeongchang county, South Korea.</title>
        <authorList>
            <person name="Trinh H.N."/>
        </authorList>
    </citation>
    <scope>NUCLEOTIDE SEQUENCE [LARGE SCALE GENOMIC DNA]</scope>
    <source>
        <strain evidence="2 3">PC14</strain>
    </source>
</reference>
<protein>
    <recommendedName>
        <fullName evidence="4">EthD domain-containing protein</fullName>
    </recommendedName>
</protein>
<accession>A0ABT3IMP5</accession>
<name>A0ABT3IMP5_9BACT</name>
<sequence>MSTLSSALTKIICLVLLSVSLPALAQQKATATYFAVENYYKAKWGYAEEFIQLWKTNHYPLLKKAQEKGDIISITASKPRLHGGEDIRWDYRVTIVFRNAALAFDPDLTSAYKKQLYPDQENYRKAEQHRFEILQSHWDIETVTDNLD</sequence>
<evidence type="ECO:0000256" key="1">
    <source>
        <dbReference type="SAM" id="SignalP"/>
    </source>
</evidence>
<organism evidence="2 3">
    <name type="scientific">Chitinophaga nivalis</name>
    <dbReference type="NCBI Taxonomy" id="2991709"/>
    <lineage>
        <taxon>Bacteria</taxon>
        <taxon>Pseudomonadati</taxon>
        <taxon>Bacteroidota</taxon>
        <taxon>Chitinophagia</taxon>
        <taxon>Chitinophagales</taxon>
        <taxon>Chitinophagaceae</taxon>
        <taxon>Chitinophaga</taxon>
    </lineage>
</organism>
<proteinExistence type="predicted"/>
<comment type="caution">
    <text evidence="2">The sequence shown here is derived from an EMBL/GenBank/DDBJ whole genome shotgun (WGS) entry which is preliminary data.</text>
</comment>
<keyword evidence="3" id="KW-1185">Reference proteome</keyword>
<evidence type="ECO:0000313" key="3">
    <source>
        <dbReference type="Proteomes" id="UP001207742"/>
    </source>
</evidence>
<keyword evidence="1" id="KW-0732">Signal</keyword>
<dbReference type="RefSeq" id="WP_264731411.1">
    <property type="nucleotide sequence ID" value="NZ_JAPDNR010000001.1"/>
</dbReference>
<gene>
    <name evidence="2" type="ORF">OL497_15125</name>
</gene>
<feature type="chain" id="PRO_5047372367" description="EthD domain-containing protein" evidence="1">
    <location>
        <begin position="26"/>
        <end position="148"/>
    </location>
</feature>
<dbReference type="EMBL" id="JAPDNS010000001">
    <property type="protein sequence ID" value="MCW3485240.1"/>
    <property type="molecule type" value="Genomic_DNA"/>
</dbReference>